<dbReference type="GO" id="GO:0004674">
    <property type="term" value="F:protein serine/threonine kinase activity"/>
    <property type="evidence" value="ECO:0007669"/>
    <property type="project" value="TreeGrafter"/>
</dbReference>
<evidence type="ECO:0000256" key="1">
    <source>
        <dbReference type="ARBA" id="ARBA00022741"/>
    </source>
</evidence>
<feature type="domain" description="Protein kinase" evidence="3">
    <location>
        <begin position="60"/>
        <end position="342"/>
    </location>
</feature>
<proteinExistence type="predicted"/>
<comment type="caution">
    <text evidence="4">The sequence shown here is derived from an EMBL/GenBank/DDBJ whole genome shotgun (WGS) entry which is preliminary data.</text>
</comment>
<evidence type="ECO:0000313" key="4">
    <source>
        <dbReference type="EMBL" id="RNE49229.1"/>
    </source>
</evidence>
<keyword evidence="5" id="KW-1185">Reference proteome</keyword>
<dbReference type="GO" id="GO:0005524">
    <property type="term" value="F:ATP binding"/>
    <property type="evidence" value="ECO:0007669"/>
    <property type="project" value="UniProtKB-KW"/>
</dbReference>
<dbReference type="PANTHER" id="PTHR24346:SF30">
    <property type="entry name" value="MATERNAL EMBRYONIC LEUCINE ZIPPER KINASE"/>
    <property type="match status" value="1"/>
</dbReference>
<dbReference type="Gene3D" id="1.10.510.10">
    <property type="entry name" value="Transferase(Phosphotransferase) domain 1"/>
    <property type="match status" value="1"/>
</dbReference>
<dbReference type="AlphaFoldDB" id="A0A3M8K8M2"/>
<dbReference type="InterPro" id="IPR011009">
    <property type="entry name" value="Kinase-like_dom_sf"/>
</dbReference>
<dbReference type="InterPro" id="IPR000719">
    <property type="entry name" value="Prot_kinase_dom"/>
</dbReference>
<protein>
    <recommendedName>
        <fullName evidence="3">Protein kinase domain-containing protein</fullName>
    </recommendedName>
</protein>
<dbReference type="PANTHER" id="PTHR24346">
    <property type="entry name" value="MAP/MICROTUBULE AFFINITY-REGULATING KINASE"/>
    <property type="match status" value="1"/>
</dbReference>
<evidence type="ECO:0000313" key="5">
    <source>
        <dbReference type="Proteomes" id="UP000266975"/>
    </source>
</evidence>
<accession>A0A3M8K8M2</accession>
<dbReference type="EMBL" id="PTJO01000003">
    <property type="protein sequence ID" value="RNE49229.1"/>
    <property type="molecule type" value="Genomic_DNA"/>
</dbReference>
<sequence length="493" mass="53956">MNVFTLDSLAKEAHLPGITERILEAPAYNEIDEEFGRVMLTLAIEKISGVINRRQRAGSWELTHKIDDANDLVVWAAKHIDHDEKALIKLRPIFADATEADARRAEKAVTREYKLLSSLAHPGIDSPKSLERVDKYDLQALVYPEHSGFEYLDLLLPRLKLTAAQQVEIILQIADAVAYAHRNNVIHRQLTPEAILLNVAALQGTEPRVEVKVTGWAQAVQVNATKASETLLGTVLQPMSTTASFDVGVSFLPPEGYLADSDGQLADLFSLGALAFFILSGGLQPANTRADLITLLKEHGGLDLGTTGVQVEPLLRELITKVTSASPMCRRKAVLPANPPRVTPTPVELFAGKLRELAQDRRPLIQDDPLHTPIGGLIDDRLEVIKVLGSGSTARGISVSNINDEPAKTHVLKMGITPDKASTLAAEAETLRRLNRELSGHEHRNLFVTLVEELPALSPMYEKRTSPLVYSLSTTLLVGKVPQSLKLQVPELP</sequence>
<evidence type="ECO:0000259" key="3">
    <source>
        <dbReference type="PROSITE" id="PS50011"/>
    </source>
</evidence>
<dbReference type="Pfam" id="PF00069">
    <property type="entry name" value="Pkinase"/>
    <property type="match status" value="1"/>
</dbReference>
<evidence type="ECO:0000256" key="2">
    <source>
        <dbReference type="ARBA" id="ARBA00022840"/>
    </source>
</evidence>
<organism evidence="4 5">
    <name type="scientific">Corynebacterium alimapuense</name>
    <dbReference type="NCBI Taxonomy" id="1576874"/>
    <lineage>
        <taxon>Bacteria</taxon>
        <taxon>Bacillati</taxon>
        <taxon>Actinomycetota</taxon>
        <taxon>Actinomycetes</taxon>
        <taxon>Mycobacteriales</taxon>
        <taxon>Corynebacteriaceae</taxon>
        <taxon>Corynebacterium</taxon>
    </lineage>
</organism>
<dbReference type="Proteomes" id="UP000266975">
    <property type="component" value="Unassembled WGS sequence"/>
</dbReference>
<dbReference type="PROSITE" id="PS50011">
    <property type="entry name" value="PROTEIN_KINASE_DOM"/>
    <property type="match status" value="1"/>
</dbReference>
<dbReference type="GO" id="GO:0005737">
    <property type="term" value="C:cytoplasm"/>
    <property type="evidence" value="ECO:0007669"/>
    <property type="project" value="TreeGrafter"/>
</dbReference>
<dbReference type="RefSeq" id="WP_123047276.1">
    <property type="nucleotide sequence ID" value="NZ_PTJO01000003.1"/>
</dbReference>
<gene>
    <name evidence="4" type="ORF">C5L39_02285</name>
</gene>
<keyword evidence="2" id="KW-0067">ATP-binding</keyword>
<dbReference type="GO" id="GO:0035556">
    <property type="term" value="P:intracellular signal transduction"/>
    <property type="evidence" value="ECO:0007669"/>
    <property type="project" value="TreeGrafter"/>
</dbReference>
<keyword evidence="1" id="KW-0547">Nucleotide-binding</keyword>
<dbReference type="OrthoDB" id="3404503at2"/>
<dbReference type="SMART" id="SM00220">
    <property type="entry name" value="S_TKc"/>
    <property type="match status" value="1"/>
</dbReference>
<reference evidence="4 5" key="1">
    <citation type="submission" date="2018-02" db="EMBL/GenBank/DDBJ databases">
        <title>Corynebacterium alimpuense sp. nov., a marine obligate actinomycete isolated from sediments of Valparaiso bay, Chile.</title>
        <authorList>
            <person name="Claverias F."/>
            <person name="Gonzales-Siles L."/>
            <person name="Salva-Serra F."/>
            <person name="Inganaes E."/>
            <person name="Molin K."/>
            <person name="Cumsille A."/>
            <person name="Undabarrena A."/>
            <person name="Couve E."/>
            <person name="Moore E.R.B."/>
            <person name="Gomila M."/>
            <person name="Camara B."/>
        </authorList>
    </citation>
    <scope>NUCLEOTIDE SEQUENCE [LARGE SCALE GENOMIC DNA]</scope>
    <source>
        <strain evidence="4 5">CCUG 69366</strain>
    </source>
</reference>
<dbReference type="SUPFAM" id="SSF56112">
    <property type="entry name" value="Protein kinase-like (PK-like)"/>
    <property type="match status" value="1"/>
</dbReference>
<name>A0A3M8K8M2_9CORY</name>